<evidence type="ECO:0000256" key="1">
    <source>
        <dbReference type="ARBA" id="ARBA00005254"/>
    </source>
</evidence>
<dbReference type="InterPro" id="IPR051683">
    <property type="entry name" value="Enoyl-CoA_Hydratase/Isomerase"/>
</dbReference>
<comment type="caution">
    <text evidence="3">The sequence shown here is derived from an EMBL/GenBank/DDBJ whole genome shotgun (WGS) entry which is preliminary data.</text>
</comment>
<reference evidence="3" key="1">
    <citation type="submission" date="2022-06" db="EMBL/GenBank/DDBJ databases">
        <title>Aeoliella straminimaris, a novel planctomycete from sediments.</title>
        <authorList>
            <person name="Vitorino I.R."/>
            <person name="Lage O.M."/>
        </authorList>
    </citation>
    <scope>NUCLEOTIDE SEQUENCE</scope>
    <source>
        <strain evidence="3">ICT_H6.2</strain>
    </source>
</reference>
<dbReference type="PANTHER" id="PTHR42964">
    <property type="entry name" value="ENOYL-COA HYDRATASE"/>
    <property type="match status" value="1"/>
</dbReference>
<dbReference type="InterPro" id="IPR029045">
    <property type="entry name" value="ClpP/crotonase-like_dom_sf"/>
</dbReference>
<proteinExistence type="inferred from homology"/>
<dbReference type="SUPFAM" id="SSF52096">
    <property type="entry name" value="ClpP/crotonase"/>
    <property type="match status" value="1"/>
</dbReference>
<dbReference type="Gene3D" id="3.90.226.10">
    <property type="entry name" value="2-enoyl-CoA Hydratase, Chain A, domain 1"/>
    <property type="match status" value="1"/>
</dbReference>
<dbReference type="EMBL" id="JAMXLR010000020">
    <property type="protein sequence ID" value="MCO6043243.1"/>
    <property type="molecule type" value="Genomic_DNA"/>
</dbReference>
<dbReference type="PROSITE" id="PS00166">
    <property type="entry name" value="ENOYL_COA_HYDRATASE"/>
    <property type="match status" value="1"/>
</dbReference>
<organism evidence="3 4">
    <name type="scientific">Aeoliella straminimaris</name>
    <dbReference type="NCBI Taxonomy" id="2954799"/>
    <lineage>
        <taxon>Bacteria</taxon>
        <taxon>Pseudomonadati</taxon>
        <taxon>Planctomycetota</taxon>
        <taxon>Planctomycetia</taxon>
        <taxon>Pirellulales</taxon>
        <taxon>Lacipirellulaceae</taxon>
        <taxon>Aeoliella</taxon>
    </lineage>
</organism>
<protein>
    <submittedName>
        <fullName evidence="3">Enoyl-CoA hydratase-related protein</fullName>
    </submittedName>
</protein>
<evidence type="ECO:0000256" key="2">
    <source>
        <dbReference type="RuleBase" id="RU003707"/>
    </source>
</evidence>
<dbReference type="InterPro" id="IPR001753">
    <property type="entry name" value="Enoyl-CoA_hydra/iso"/>
</dbReference>
<dbReference type="Pfam" id="PF00378">
    <property type="entry name" value="ECH_1"/>
    <property type="match status" value="1"/>
</dbReference>
<comment type="similarity">
    <text evidence="1 2">Belongs to the enoyl-CoA hydratase/isomerase family.</text>
</comment>
<dbReference type="PANTHER" id="PTHR42964:SF1">
    <property type="entry name" value="POLYKETIDE BIOSYNTHESIS ENOYL-COA HYDRATASE PKSH-RELATED"/>
    <property type="match status" value="1"/>
</dbReference>
<dbReference type="AlphaFoldDB" id="A0A9X2JG83"/>
<dbReference type="InterPro" id="IPR018376">
    <property type="entry name" value="Enoyl-CoA_hyd/isom_CS"/>
</dbReference>
<gene>
    <name evidence="3" type="ORF">NG895_04935</name>
</gene>
<dbReference type="CDD" id="cd06558">
    <property type="entry name" value="crotonase-like"/>
    <property type="match status" value="1"/>
</dbReference>
<sequence>MASVKYSKDEQAVVTLSLNRDEKRNALNGEMGARLLASLEQAEREEARVVILRANPGVPVWCAGHDLAELEPDNLLEDNTTLKVCRHLQSMPIPVVAMVEGSVYAAGMLLLLYSDMVVASQNAEVAITSKKLGIPLPAELYAYWLRVMGLHKTKEMLFTASTLTAHDAYVAGLYNHVVEASELEATTQTLVERLLACSPAGIANAKQQLNVLAAQTGLADGQLAELQQRNEQLLADPDVRQRIAKVFDSLRSQ</sequence>
<evidence type="ECO:0000313" key="4">
    <source>
        <dbReference type="Proteomes" id="UP001155241"/>
    </source>
</evidence>
<evidence type="ECO:0000313" key="3">
    <source>
        <dbReference type="EMBL" id="MCO6043243.1"/>
    </source>
</evidence>
<keyword evidence="4" id="KW-1185">Reference proteome</keyword>
<accession>A0A9X2JG83</accession>
<dbReference type="RefSeq" id="WP_252851343.1">
    <property type="nucleotide sequence ID" value="NZ_JAMXLR010000020.1"/>
</dbReference>
<dbReference type="Proteomes" id="UP001155241">
    <property type="component" value="Unassembled WGS sequence"/>
</dbReference>
<name>A0A9X2JG83_9BACT</name>
<dbReference type="GO" id="GO:0003824">
    <property type="term" value="F:catalytic activity"/>
    <property type="evidence" value="ECO:0007669"/>
    <property type="project" value="InterPro"/>
</dbReference>